<dbReference type="GO" id="GO:0080120">
    <property type="term" value="P:CAAX-box protein maturation"/>
    <property type="evidence" value="ECO:0007669"/>
    <property type="project" value="UniProtKB-ARBA"/>
</dbReference>
<proteinExistence type="predicted"/>
<evidence type="ECO:0000259" key="2">
    <source>
        <dbReference type="Pfam" id="PF02517"/>
    </source>
</evidence>
<feature type="transmembrane region" description="Helical" evidence="1">
    <location>
        <begin position="82"/>
        <end position="102"/>
    </location>
</feature>
<dbReference type="KEGG" id="cbot:ATE48_08020"/>
<dbReference type="STRING" id="1759059.ATE48_08020"/>
<dbReference type="Proteomes" id="UP000092498">
    <property type="component" value="Chromosome"/>
</dbReference>
<feature type="transmembrane region" description="Helical" evidence="1">
    <location>
        <begin position="45"/>
        <end position="62"/>
    </location>
</feature>
<accession>A0A1B1AH58</accession>
<dbReference type="Pfam" id="PF02517">
    <property type="entry name" value="Rce1-like"/>
    <property type="match status" value="1"/>
</dbReference>
<dbReference type="GO" id="GO:0004175">
    <property type="term" value="F:endopeptidase activity"/>
    <property type="evidence" value="ECO:0007669"/>
    <property type="project" value="UniProtKB-ARBA"/>
</dbReference>
<keyword evidence="1" id="KW-0472">Membrane</keyword>
<feature type="transmembrane region" description="Helical" evidence="1">
    <location>
        <begin position="148"/>
        <end position="166"/>
    </location>
</feature>
<name>A0A1B1AH58_9PROT</name>
<keyword evidence="1" id="KW-1133">Transmembrane helix</keyword>
<protein>
    <recommendedName>
        <fullName evidence="2">CAAX prenyl protease 2/Lysostaphin resistance protein A-like domain-containing protein</fullName>
    </recommendedName>
</protein>
<feature type="transmembrane region" description="Helical" evidence="1">
    <location>
        <begin position="172"/>
        <end position="194"/>
    </location>
</feature>
<feature type="transmembrane region" description="Helical" evidence="1">
    <location>
        <begin position="206"/>
        <end position="225"/>
    </location>
</feature>
<evidence type="ECO:0000313" key="4">
    <source>
        <dbReference type="Proteomes" id="UP000092498"/>
    </source>
</evidence>
<sequence length="273" mass="29037">MINPFINSHHRLRSGWWIVIFFVVLAALLLPLLLVSRSEGASPPIWQQALVVIIASLICQALRRRPLAEVIGKLDLTWLKRVVLGAGLGAVLMLAPATLLWATGQVHLSLNPGGANLLLPSLALFAAVAVTEEVLFRGFIFQRLLDGLGEWPAQVLIAALFLLTHVDAIQNAGLIGYLAGVNIFVASFMFGLAFIRTKSLAMPIGIHLAANFVQGGVLGFGVSGSEEQGLFAPALSGSDWLTGGAFGLEASVPGLISVITLTAALYMWRPATK</sequence>
<dbReference type="AlphaFoldDB" id="A0A1B1AH58"/>
<evidence type="ECO:0000313" key="3">
    <source>
        <dbReference type="EMBL" id="ANP45870.1"/>
    </source>
</evidence>
<dbReference type="InParanoid" id="A0A1B1AH58"/>
<dbReference type="EMBL" id="CP013244">
    <property type="protein sequence ID" value="ANP45870.1"/>
    <property type="molecule type" value="Genomic_DNA"/>
</dbReference>
<keyword evidence="4" id="KW-1185">Reference proteome</keyword>
<dbReference type="PANTHER" id="PTHR39430">
    <property type="entry name" value="MEMBRANE-ASSOCIATED PROTEASE-RELATED"/>
    <property type="match status" value="1"/>
</dbReference>
<feature type="transmembrane region" description="Helical" evidence="1">
    <location>
        <begin position="12"/>
        <end position="33"/>
    </location>
</feature>
<dbReference type="PANTHER" id="PTHR39430:SF1">
    <property type="entry name" value="PROTEASE"/>
    <property type="match status" value="1"/>
</dbReference>
<dbReference type="InterPro" id="IPR003675">
    <property type="entry name" value="Rce1/LyrA-like_dom"/>
</dbReference>
<feature type="transmembrane region" description="Helical" evidence="1">
    <location>
        <begin position="114"/>
        <end position="136"/>
    </location>
</feature>
<dbReference type="RefSeq" id="WP_066769910.1">
    <property type="nucleotide sequence ID" value="NZ_CP013244.1"/>
</dbReference>
<keyword evidence="1" id="KW-0812">Transmembrane</keyword>
<reference evidence="3 4" key="1">
    <citation type="submission" date="2015-11" db="EMBL/GenBank/DDBJ databases">
        <title>Whole-Genome Sequence of Candidatus Oderbacter manganicum from the National Park Lower Oder Valley, Germany.</title>
        <authorList>
            <person name="Braun B."/>
            <person name="Liere K."/>
            <person name="Szewzyk U."/>
        </authorList>
    </citation>
    <scope>NUCLEOTIDE SEQUENCE [LARGE SCALE GENOMIC DNA]</scope>
    <source>
        <strain evidence="3 4">OTSz_A_272</strain>
    </source>
</reference>
<gene>
    <name evidence="3" type="ORF">ATE48_08020</name>
</gene>
<feature type="transmembrane region" description="Helical" evidence="1">
    <location>
        <begin position="245"/>
        <end position="268"/>
    </location>
</feature>
<organism evidence="3 4">
    <name type="scientific">Candidatus Viadribacter manganicus</name>
    <dbReference type="NCBI Taxonomy" id="1759059"/>
    <lineage>
        <taxon>Bacteria</taxon>
        <taxon>Pseudomonadati</taxon>
        <taxon>Pseudomonadota</taxon>
        <taxon>Alphaproteobacteria</taxon>
        <taxon>Hyphomonadales</taxon>
        <taxon>Hyphomonadaceae</taxon>
        <taxon>Candidatus Viadribacter</taxon>
    </lineage>
</organism>
<feature type="domain" description="CAAX prenyl protease 2/Lysostaphin resistance protein A-like" evidence="2">
    <location>
        <begin position="116"/>
        <end position="213"/>
    </location>
</feature>
<evidence type="ECO:0000256" key="1">
    <source>
        <dbReference type="SAM" id="Phobius"/>
    </source>
</evidence>